<organism>
    <name type="scientific">Culex quinquefasciatus</name>
    <name type="common">Southern house mosquito</name>
    <name type="synonym">Culex pungens</name>
    <dbReference type="NCBI Taxonomy" id="7176"/>
    <lineage>
        <taxon>Eukaryota</taxon>
        <taxon>Metazoa</taxon>
        <taxon>Ecdysozoa</taxon>
        <taxon>Arthropoda</taxon>
        <taxon>Hexapoda</taxon>
        <taxon>Insecta</taxon>
        <taxon>Pterygota</taxon>
        <taxon>Neoptera</taxon>
        <taxon>Endopterygota</taxon>
        <taxon>Diptera</taxon>
        <taxon>Nematocera</taxon>
        <taxon>Culicoidea</taxon>
        <taxon>Culicidae</taxon>
        <taxon>Culicinae</taxon>
        <taxon>Culicini</taxon>
        <taxon>Culex</taxon>
        <taxon>Culex</taxon>
    </lineage>
</organism>
<dbReference type="PANTHER" id="PTHR21112">
    <property type="entry name" value="CHEMOSENSORY PROTEIN A 29A-RELATED"/>
    <property type="match status" value="1"/>
</dbReference>
<feature type="chain" id="PRO_5014566962" description="MD-2-related lipid-recognition domain-containing protein" evidence="1">
    <location>
        <begin position="21"/>
        <end position="180"/>
    </location>
</feature>
<reference evidence="3" key="2">
    <citation type="submission" date="2020-05" db="UniProtKB">
        <authorList>
            <consortium name="EnsemblMetazoa"/>
        </authorList>
    </citation>
    <scope>IDENTIFICATION</scope>
    <source>
        <strain evidence="3">JHB</strain>
    </source>
</reference>
<dbReference type="AlphaFoldDB" id="B0WTI3"/>
<dbReference type="EMBL" id="DS232086">
    <property type="protein sequence ID" value="EDS34424.1"/>
    <property type="molecule type" value="Genomic_DNA"/>
</dbReference>
<dbReference type="OrthoDB" id="7755558at2759"/>
<evidence type="ECO:0000313" key="2">
    <source>
        <dbReference type="EMBL" id="EDS34424.1"/>
    </source>
</evidence>
<evidence type="ECO:0000313" key="4">
    <source>
        <dbReference type="Proteomes" id="UP000002320"/>
    </source>
</evidence>
<dbReference type="VEuPathDB" id="VectorBase:CPIJ010159"/>
<evidence type="ECO:0000313" key="3">
    <source>
        <dbReference type="EnsemblMetazoa" id="CPIJ010159-PA"/>
    </source>
</evidence>
<dbReference type="eggNOG" id="ENOG502RM63">
    <property type="taxonomic scope" value="Eukaryota"/>
</dbReference>
<dbReference type="HOGENOM" id="CLU_115081_0_0_1"/>
<dbReference type="KEGG" id="cqu:CpipJ_CPIJ010159"/>
<name>B0WTI3_CULQU</name>
<keyword evidence="1" id="KW-0732">Signal</keyword>
<sequence length="180" mass="20545">MAVKTAACFLLLAAVASVELIQVMFDQFKHCKSNGILNCNLRVHKINRTVASLYGNATFRVDLGDSFVTSCDVFHSPLGNNQYNLYPLKIPQVSVCTYLEKYWEDYYPYIVGAVPSAPKPGECPVSARELHFNELIMDARMFSPYMPTGLWKLVWRASDKNTDKRFEVELTFRVYPDGHF</sequence>
<evidence type="ECO:0008006" key="5">
    <source>
        <dbReference type="Google" id="ProtNLM"/>
    </source>
</evidence>
<gene>
    <name evidence="3" type="primary">6042967</name>
    <name evidence="2" type="ORF">CpipJ_CPIJ010159</name>
</gene>
<accession>B0WTI3</accession>
<dbReference type="VEuPathDB" id="VectorBase:CQUJHB004698"/>
<proteinExistence type="predicted"/>
<dbReference type="InParanoid" id="B0WTI3"/>
<dbReference type="OMA" id="RIELIMK"/>
<dbReference type="EnsemblMetazoa" id="CPIJ010159-RA">
    <property type="protein sequence ID" value="CPIJ010159-PA"/>
    <property type="gene ID" value="CPIJ010159"/>
</dbReference>
<dbReference type="PANTHER" id="PTHR21112:SF0">
    <property type="entry name" value="CHEMOSENSORY PROTEIN A 29A-RELATED"/>
    <property type="match status" value="1"/>
</dbReference>
<protein>
    <recommendedName>
        <fullName evidence="5">MD-2-related lipid-recognition domain-containing protein</fullName>
    </recommendedName>
</protein>
<evidence type="ECO:0000256" key="1">
    <source>
        <dbReference type="SAM" id="SignalP"/>
    </source>
</evidence>
<dbReference type="Proteomes" id="UP000002320">
    <property type="component" value="Unassembled WGS sequence"/>
</dbReference>
<keyword evidence="4" id="KW-1185">Reference proteome</keyword>
<reference evidence="2" key="1">
    <citation type="submission" date="2007-03" db="EMBL/GenBank/DDBJ databases">
        <title>Annotation of Culex pipiens quinquefasciatus.</title>
        <authorList>
            <consortium name="The Broad Institute Genome Sequencing Platform"/>
            <person name="Atkinson P.W."/>
            <person name="Hemingway J."/>
            <person name="Christensen B.M."/>
            <person name="Higgs S."/>
            <person name="Kodira C."/>
            <person name="Hannick L."/>
            <person name="Megy K."/>
            <person name="O'Leary S."/>
            <person name="Pearson M."/>
            <person name="Haas B.J."/>
            <person name="Mauceli E."/>
            <person name="Wortman J.R."/>
            <person name="Lee N.H."/>
            <person name="Guigo R."/>
            <person name="Stanke M."/>
            <person name="Alvarado L."/>
            <person name="Amedeo P."/>
            <person name="Antoine C.H."/>
            <person name="Arensburger P."/>
            <person name="Bidwell S.L."/>
            <person name="Crawford M."/>
            <person name="Camaro F."/>
            <person name="Devon K."/>
            <person name="Engels R."/>
            <person name="Hammond M."/>
            <person name="Howarth C."/>
            <person name="Koehrsen M."/>
            <person name="Lawson D."/>
            <person name="Montgomery P."/>
            <person name="Nene V."/>
            <person name="Nusbaum C."/>
            <person name="Puiu D."/>
            <person name="Romero-Severson J."/>
            <person name="Severson D.W."/>
            <person name="Shumway M."/>
            <person name="Sisk P."/>
            <person name="Stolte C."/>
            <person name="Zeng Q."/>
            <person name="Eisenstadt E."/>
            <person name="Fraser-Liggett C."/>
            <person name="Strausberg R."/>
            <person name="Galagan J."/>
            <person name="Birren B."/>
            <person name="Collins F.H."/>
        </authorList>
    </citation>
    <scope>NUCLEOTIDE SEQUENCE [LARGE SCALE GENOMIC DNA]</scope>
    <source>
        <strain evidence="2">JHB</strain>
    </source>
</reference>
<feature type="signal peptide" evidence="1">
    <location>
        <begin position="1"/>
        <end position="20"/>
    </location>
</feature>